<dbReference type="InterPro" id="IPR055685">
    <property type="entry name" value="DUF7261"/>
</dbReference>
<accession>A0A1H8PSM3</accession>
<dbReference type="EMBL" id="FODV01000002">
    <property type="protein sequence ID" value="SEO45032.1"/>
    <property type="molecule type" value="Genomic_DNA"/>
</dbReference>
<sequence>MTGDVPAPLPPDDPDAWYASDVRAQSEVHADVVATIRETQTGFGYEIREPVFGARGEYTWSQRAFAADGVNRSLEPFVRQVEQSRLEAGVVYEVAQNGSAATTWAGRNCPSGPNREFGPCETRGGVVVQERAGETDVLAVAFDVRVTTDDGTTDVTFVFRGVGGR</sequence>
<proteinExistence type="predicted"/>
<keyword evidence="2" id="KW-1185">Reference proteome</keyword>
<reference evidence="2" key="1">
    <citation type="submission" date="2016-10" db="EMBL/GenBank/DDBJ databases">
        <authorList>
            <person name="Varghese N."/>
            <person name="Submissions S."/>
        </authorList>
    </citation>
    <scope>NUCLEOTIDE SEQUENCE [LARGE SCALE GENOMIC DNA]</scope>
    <source>
        <strain evidence="2">CGMCC 1.10121</strain>
    </source>
</reference>
<organism evidence="1 2">
    <name type="scientific">Halogranum amylolyticum</name>
    <dbReference type="NCBI Taxonomy" id="660520"/>
    <lineage>
        <taxon>Archaea</taxon>
        <taxon>Methanobacteriati</taxon>
        <taxon>Methanobacteriota</taxon>
        <taxon>Stenosarchaea group</taxon>
        <taxon>Halobacteria</taxon>
        <taxon>Halobacteriales</taxon>
        <taxon>Haloferacaceae</taxon>
    </lineage>
</organism>
<evidence type="ECO:0000313" key="1">
    <source>
        <dbReference type="EMBL" id="SEO45032.1"/>
    </source>
</evidence>
<dbReference type="Proteomes" id="UP000199126">
    <property type="component" value="Unassembled WGS sequence"/>
</dbReference>
<name>A0A1H8PSM3_9EURY</name>
<dbReference type="RefSeq" id="WP_089821802.1">
    <property type="nucleotide sequence ID" value="NZ_FODV01000002.1"/>
</dbReference>
<gene>
    <name evidence="1" type="ORF">SAMN04487948_102475</name>
</gene>
<dbReference type="Pfam" id="PF23922">
    <property type="entry name" value="DUF7261"/>
    <property type="match status" value="1"/>
</dbReference>
<evidence type="ECO:0000313" key="2">
    <source>
        <dbReference type="Proteomes" id="UP000199126"/>
    </source>
</evidence>
<protein>
    <submittedName>
        <fullName evidence="1">Uncharacterized protein</fullName>
    </submittedName>
</protein>
<dbReference type="AlphaFoldDB" id="A0A1H8PSM3"/>
<dbReference type="OrthoDB" id="307144at2157"/>